<proteinExistence type="predicted"/>
<organism evidence="1">
    <name type="scientific">viral metagenome</name>
    <dbReference type="NCBI Taxonomy" id="1070528"/>
    <lineage>
        <taxon>unclassified sequences</taxon>
        <taxon>metagenomes</taxon>
        <taxon>organismal metagenomes</taxon>
    </lineage>
</organism>
<protein>
    <submittedName>
        <fullName evidence="1">Uncharacterized protein</fullName>
    </submittedName>
</protein>
<dbReference type="AlphaFoldDB" id="A0A6C0C3E9"/>
<sequence length="114" mass="13514">MYIIKELKYFYYIIVMNKDEKMKVTNTDLLTNRNKYSIDILENNVNHLDEKILLATQTLTPEFCVKYILDLDIEGGGEESYIFDVCYILTFQKHITEKELKDLINLSDDFVTNK</sequence>
<evidence type="ECO:0000313" key="1">
    <source>
        <dbReference type="EMBL" id="QHS98053.1"/>
    </source>
</evidence>
<dbReference type="EMBL" id="MN739312">
    <property type="protein sequence ID" value="QHS98053.1"/>
    <property type="molecule type" value="Genomic_DNA"/>
</dbReference>
<name>A0A6C0C3E9_9ZZZZ</name>
<reference evidence="1" key="1">
    <citation type="journal article" date="2020" name="Nature">
        <title>Giant virus diversity and host interactions through global metagenomics.</title>
        <authorList>
            <person name="Schulz F."/>
            <person name="Roux S."/>
            <person name="Paez-Espino D."/>
            <person name="Jungbluth S."/>
            <person name="Walsh D.A."/>
            <person name="Denef V.J."/>
            <person name="McMahon K.D."/>
            <person name="Konstantinidis K.T."/>
            <person name="Eloe-Fadrosh E.A."/>
            <person name="Kyrpides N.C."/>
            <person name="Woyke T."/>
        </authorList>
    </citation>
    <scope>NUCLEOTIDE SEQUENCE</scope>
    <source>
        <strain evidence="1">GVMAG-M-3300020182-84</strain>
    </source>
</reference>
<accession>A0A6C0C3E9</accession>